<evidence type="ECO:0000313" key="3">
    <source>
        <dbReference type="Proteomes" id="UP000195137"/>
    </source>
</evidence>
<comment type="caution">
    <text evidence="2">The sequence shown here is derived from an EMBL/GenBank/DDBJ whole genome shotgun (WGS) entry which is preliminary data.</text>
</comment>
<name>A0A1Y3GBT3_9EURY</name>
<evidence type="ECO:0000313" key="2">
    <source>
        <dbReference type="EMBL" id="OUJ18879.1"/>
    </source>
</evidence>
<feature type="transmembrane region" description="Helical" evidence="1">
    <location>
        <begin position="58"/>
        <end position="77"/>
    </location>
</feature>
<keyword evidence="3" id="KW-1185">Reference proteome</keyword>
<accession>A0A1Y3GBT3</accession>
<sequence>MSENSSKPDSFNIFVLLGLFGSLFVISGVFLEWVTVDAGFVTESLTGWDLYTAPEDSTIYPIVVLIGGVFGLVGSLLSFESGLVGSAGSLAILVGTIVVIYGLFSFSGYLSELMAHPYAADLEYSYGFWCSVGGSVALLFGNLTLLWNL</sequence>
<evidence type="ECO:0000256" key="1">
    <source>
        <dbReference type="SAM" id="Phobius"/>
    </source>
</evidence>
<dbReference type="EMBL" id="MRZU01000003">
    <property type="protein sequence ID" value="OUJ18879.1"/>
    <property type="molecule type" value="Genomic_DNA"/>
</dbReference>
<feature type="transmembrane region" description="Helical" evidence="1">
    <location>
        <begin position="84"/>
        <end position="106"/>
    </location>
</feature>
<dbReference type="Proteomes" id="UP000195137">
    <property type="component" value="Unassembled WGS sequence"/>
</dbReference>
<keyword evidence="1" id="KW-1133">Transmembrane helix</keyword>
<proteinExistence type="predicted"/>
<protein>
    <submittedName>
        <fullName evidence="2">Uncharacterized protein</fullName>
    </submittedName>
</protein>
<keyword evidence="1" id="KW-0472">Membrane</keyword>
<organism evidence="2 3">
    <name type="scientific">Methanonatronarchaeum thermophilum</name>
    <dbReference type="NCBI Taxonomy" id="1927129"/>
    <lineage>
        <taxon>Archaea</taxon>
        <taxon>Methanobacteriati</taxon>
        <taxon>Methanobacteriota</taxon>
        <taxon>Methanonatronarchaeia</taxon>
        <taxon>Methanonatronarchaeales</taxon>
        <taxon>Methanonatronarchaeaceae</taxon>
        <taxon>Methanonatronarchaeum</taxon>
    </lineage>
</organism>
<dbReference type="RefSeq" id="WP_143406816.1">
    <property type="nucleotide sequence ID" value="NZ_MRZU01000003.1"/>
</dbReference>
<feature type="transmembrane region" description="Helical" evidence="1">
    <location>
        <begin position="126"/>
        <end position="147"/>
    </location>
</feature>
<reference evidence="2 3" key="1">
    <citation type="submission" date="2016-12" db="EMBL/GenBank/DDBJ databases">
        <title>Discovery of methanogenic haloarchaea.</title>
        <authorList>
            <person name="Sorokin D.Y."/>
            <person name="Makarova K.S."/>
            <person name="Abbas B."/>
            <person name="Ferrer M."/>
            <person name="Golyshin P.N."/>
        </authorList>
    </citation>
    <scope>NUCLEOTIDE SEQUENCE [LARGE SCALE GENOMIC DNA]</scope>
    <source>
        <strain evidence="2">AMET1</strain>
    </source>
</reference>
<gene>
    <name evidence="2" type="ORF">AMET1_0530</name>
</gene>
<dbReference type="AlphaFoldDB" id="A0A1Y3GBT3"/>
<feature type="transmembrane region" description="Helical" evidence="1">
    <location>
        <begin position="12"/>
        <end position="31"/>
    </location>
</feature>
<keyword evidence="1" id="KW-0812">Transmembrane</keyword>